<dbReference type="RefSeq" id="WP_134080538.1">
    <property type="nucleotide sequence ID" value="NZ_SOQX01000001.1"/>
</dbReference>
<dbReference type="InterPro" id="IPR016924">
    <property type="entry name" value="UCP029543"/>
</dbReference>
<dbReference type="NCBIfam" id="NF033919">
    <property type="entry name" value="PA2779_fam"/>
    <property type="match status" value="1"/>
</dbReference>
<reference evidence="3 4" key="1">
    <citation type="submission" date="2019-03" db="EMBL/GenBank/DDBJ databases">
        <title>Genomic Encyclopedia of Type Strains, Phase IV (KMG-IV): sequencing the most valuable type-strain genomes for metagenomic binning, comparative biology and taxonomic classification.</title>
        <authorList>
            <person name="Goeker M."/>
        </authorList>
    </citation>
    <scope>NUCLEOTIDE SEQUENCE [LARGE SCALE GENOMIC DNA]</scope>
    <source>
        <strain evidence="3 4">DSM 16326</strain>
    </source>
</reference>
<protein>
    <recommendedName>
        <fullName evidence="5">PA2779 family protein</fullName>
    </recommendedName>
</protein>
<dbReference type="Pfam" id="PF20332">
    <property type="entry name" value="DUF6627"/>
    <property type="match status" value="1"/>
</dbReference>
<feature type="signal peptide" evidence="2">
    <location>
        <begin position="1"/>
        <end position="30"/>
    </location>
</feature>
<evidence type="ECO:0008006" key="5">
    <source>
        <dbReference type="Google" id="ProtNLM"/>
    </source>
</evidence>
<keyword evidence="4" id="KW-1185">Reference proteome</keyword>
<sequence>MYMLRKFRKVFSLIILTTMMSLGITAPGYAAMLGTDDILAGDNLQQQRDYVKELLNRDEVQNQLADMGVDPLEAEQRVDAMTEQEIQTLSSQLEELPAGASALGLLAFVLVVLLITDLLNLTNVYNI</sequence>
<dbReference type="PIRSF" id="PIRSF029543">
    <property type="entry name" value="UCP029543"/>
    <property type="match status" value="1"/>
</dbReference>
<feature type="transmembrane region" description="Helical" evidence="1">
    <location>
        <begin position="98"/>
        <end position="119"/>
    </location>
</feature>
<dbReference type="AlphaFoldDB" id="A0A4V3H4P3"/>
<accession>A0A4V3H4P3</accession>
<dbReference type="InterPro" id="IPR046735">
    <property type="entry name" value="PA2779-like"/>
</dbReference>
<dbReference type="Proteomes" id="UP000294914">
    <property type="component" value="Unassembled WGS sequence"/>
</dbReference>
<proteinExistence type="predicted"/>
<dbReference type="EMBL" id="SOQX01000001">
    <property type="protein sequence ID" value="TDY03975.1"/>
    <property type="molecule type" value="Genomic_DNA"/>
</dbReference>
<feature type="chain" id="PRO_5020879622" description="PA2779 family protein" evidence="2">
    <location>
        <begin position="31"/>
        <end position="127"/>
    </location>
</feature>
<keyword evidence="1" id="KW-1133">Transmembrane helix</keyword>
<evidence type="ECO:0000313" key="4">
    <source>
        <dbReference type="Proteomes" id="UP000294914"/>
    </source>
</evidence>
<evidence type="ECO:0000256" key="1">
    <source>
        <dbReference type="SAM" id="Phobius"/>
    </source>
</evidence>
<organism evidence="3 4">
    <name type="scientific">Thiohalophilus thiocyanatoxydans</name>
    <dbReference type="NCBI Taxonomy" id="381308"/>
    <lineage>
        <taxon>Bacteria</taxon>
        <taxon>Pseudomonadati</taxon>
        <taxon>Pseudomonadota</taxon>
        <taxon>Gammaproteobacteria</taxon>
        <taxon>Thiohalomonadales</taxon>
        <taxon>Thiohalophilaceae</taxon>
        <taxon>Thiohalophilus</taxon>
    </lineage>
</organism>
<comment type="caution">
    <text evidence="3">The sequence shown here is derived from an EMBL/GenBank/DDBJ whole genome shotgun (WGS) entry which is preliminary data.</text>
</comment>
<evidence type="ECO:0000256" key="2">
    <source>
        <dbReference type="SAM" id="SignalP"/>
    </source>
</evidence>
<keyword evidence="1" id="KW-0812">Transmembrane</keyword>
<name>A0A4V3H4P3_9GAMM</name>
<keyword evidence="2" id="KW-0732">Signal</keyword>
<dbReference type="OrthoDB" id="6401969at2"/>
<keyword evidence="1" id="KW-0472">Membrane</keyword>
<evidence type="ECO:0000313" key="3">
    <source>
        <dbReference type="EMBL" id="TDY03975.1"/>
    </source>
</evidence>
<gene>
    <name evidence="3" type="ORF">EDC23_0346</name>
</gene>